<dbReference type="GO" id="GO:0051539">
    <property type="term" value="F:4 iron, 4 sulfur cluster binding"/>
    <property type="evidence" value="ECO:0007669"/>
    <property type="project" value="UniProtKB-KW"/>
</dbReference>
<keyword evidence="3" id="KW-0949">S-adenosyl-L-methionine</keyword>
<keyword evidence="8" id="KW-0560">Oxidoreductase</keyword>
<evidence type="ECO:0000256" key="4">
    <source>
        <dbReference type="ARBA" id="ARBA00022723"/>
    </source>
</evidence>
<keyword evidence="4" id="KW-0479">Metal-binding</keyword>
<protein>
    <submittedName>
        <fullName evidence="8">Ribonucleotide reductase of class iii (Anaerobic), activating protein</fullName>
        <ecNumber evidence="8">1.97.1.4</ecNumber>
    </submittedName>
</protein>
<keyword evidence="6" id="KW-0411">Iron-sulfur</keyword>
<dbReference type="InterPro" id="IPR007197">
    <property type="entry name" value="rSAM"/>
</dbReference>
<dbReference type="CDD" id="cd01335">
    <property type="entry name" value="Radical_SAM"/>
    <property type="match status" value="1"/>
</dbReference>
<dbReference type="PANTHER" id="PTHR30352:SF5">
    <property type="entry name" value="PYRUVATE FORMATE-LYASE 1-ACTIVATING ENZYME"/>
    <property type="match status" value="1"/>
</dbReference>
<dbReference type="GO" id="GO:0043365">
    <property type="term" value="F:[formate-C-acetyltransferase]-activating enzyme activity"/>
    <property type="evidence" value="ECO:0007669"/>
    <property type="project" value="UniProtKB-EC"/>
</dbReference>
<dbReference type="AlphaFoldDB" id="A0A0W8F842"/>
<evidence type="ECO:0000256" key="3">
    <source>
        <dbReference type="ARBA" id="ARBA00022691"/>
    </source>
</evidence>
<dbReference type="InterPro" id="IPR058240">
    <property type="entry name" value="rSAM_sf"/>
</dbReference>
<dbReference type="GO" id="GO:0046872">
    <property type="term" value="F:metal ion binding"/>
    <property type="evidence" value="ECO:0007669"/>
    <property type="project" value="UniProtKB-KW"/>
</dbReference>
<comment type="caution">
    <text evidence="8">The sequence shown here is derived from an EMBL/GenBank/DDBJ whole genome shotgun (WGS) entry which is preliminary data.</text>
</comment>
<evidence type="ECO:0000313" key="8">
    <source>
        <dbReference type="EMBL" id="KUG17062.1"/>
    </source>
</evidence>
<dbReference type="PANTHER" id="PTHR30352">
    <property type="entry name" value="PYRUVATE FORMATE-LYASE-ACTIVATING ENZYME"/>
    <property type="match status" value="1"/>
</dbReference>
<dbReference type="SUPFAM" id="SSF102114">
    <property type="entry name" value="Radical SAM enzymes"/>
    <property type="match status" value="1"/>
</dbReference>
<feature type="domain" description="Radical SAM core" evidence="7">
    <location>
        <begin position="14"/>
        <end position="269"/>
    </location>
</feature>
<keyword evidence="2" id="KW-0004">4Fe-4S</keyword>
<dbReference type="InterPro" id="IPR013785">
    <property type="entry name" value="Aldolase_TIM"/>
</dbReference>
<dbReference type="EMBL" id="LNQE01001465">
    <property type="protein sequence ID" value="KUG17062.1"/>
    <property type="molecule type" value="Genomic_DNA"/>
</dbReference>
<dbReference type="InterPro" id="IPR012840">
    <property type="entry name" value="NrdG2"/>
</dbReference>
<dbReference type="Pfam" id="PF04055">
    <property type="entry name" value="Radical_SAM"/>
    <property type="match status" value="1"/>
</dbReference>
<gene>
    <name evidence="8" type="ORF">ASZ90_013243</name>
</gene>
<evidence type="ECO:0000256" key="2">
    <source>
        <dbReference type="ARBA" id="ARBA00022485"/>
    </source>
</evidence>
<sequence length="278" mass="30689">MVNFGGIVPLSTVDWLGKAALVVFLRGCPLRCPHCHNHALQTGESEIEFHALASRIVCRTKGLHTPAIKLRANLRQISLEDASIRAASRPFVEAFVLSGGEPLQQLKACHRLFGLARSLELACGLETSGFYPDRLRRLLEADVVDKVFLDLKTELDEPAYQMATGIRGVAARVRESLEICYEFGVVFDARCTIFPELPSTGQIKEIARILEKLGGEYPDSHLEHFVLQQGHPREGEPWFEPVSLEAMQEMVRVAGGGIPVQVRAPPAIKWAGEIAKST</sequence>
<dbReference type="PROSITE" id="PS51918">
    <property type="entry name" value="RADICAL_SAM"/>
    <property type="match status" value="1"/>
</dbReference>
<name>A0A0W8F842_9ZZZZ</name>
<keyword evidence="5" id="KW-0408">Iron</keyword>
<proteinExistence type="predicted"/>
<dbReference type="Gene3D" id="3.20.20.70">
    <property type="entry name" value="Aldolase class I"/>
    <property type="match status" value="1"/>
</dbReference>
<dbReference type="InterPro" id="IPR034457">
    <property type="entry name" value="Organic_radical-activating"/>
</dbReference>
<comment type="cofactor">
    <cofactor evidence="1">
        <name>[4Fe-4S] cluster</name>
        <dbReference type="ChEBI" id="CHEBI:49883"/>
    </cofactor>
</comment>
<evidence type="ECO:0000259" key="7">
    <source>
        <dbReference type="PROSITE" id="PS51918"/>
    </source>
</evidence>
<reference evidence="8" key="1">
    <citation type="journal article" date="2015" name="Proc. Natl. Acad. Sci. U.S.A.">
        <title>Networks of energetic and metabolic interactions define dynamics in microbial communities.</title>
        <authorList>
            <person name="Embree M."/>
            <person name="Liu J.K."/>
            <person name="Al-Bassam M.M."/>
            <person name="Zengler K."/>
        </authorList>
    </citation>
    <scope>NUCLEOTIDE SEQUENCE</scope>
</reference>
<organism evidence="8">
    <name type="scientific">hydrocarbon metagenome</name>
    <dbReference type="NCBI Taxonomy" id="938273"/>
    <lineage>
        <taxon>unclassified sequences</taxon>
        <taxon>metagenomes</taxon>
        <taxon>ecological metagenomes</taxon>
    </lineage>
</organism>
<evidence type="ECO:0000256" key="5">
    <source>
        <dbReference type="ARBA" id="ARBA00023004"/>
    </source>
</evidence>
<dbReference type="EC" id="1.97.1.4" evidence="8"/>
<dbReference type="SFLD" id="SFLDS00029">
    <property type="entry name" value="Radical_SAM"/>
    <property type="match status" value="1"/>
</dbReference>
<evidence type="ECO:0000256" key="6">
    <source>
        <dbReference type="ARBA" id="ARBA00023014"/>
    </source>
</evidence>
<accession>A0A0W8F842</accession>
<evidence type="ECO:0000256" key="1">
    <source>
        <dbReference type="ARBA" id="ARBA00001966"/>
    </source>
</evidence>
<dbReference type="SFLD" id="SFLDG01094">
    <property type="entry name" value="Uncharacterised_Radical_SAM_Su"/>
    <property type="match status" value="1"/>
</dbReference>